<feature type="signal peptide" evidence="1">
    <location>
        <begin position="1"/>
        <end position="19"/>
    </location>
</feature>
<feature type="chain" id="PRO_5012126851" evidence="1">
    <location>
        <begin position="20"/>
        <end position="204"/>
    </location>
</feature>
<name>A0A226DDJ3_FOLCA</name>
<organism evidence="2 3">
    <name type="scientific">Folsomia candida</name>
    <name type="common">Springtail</name>
    <dbReference type="NCBI Taxonomy" id="158441"/>
    <lineage>
        <taxon>Eukaryota</taxon>
        <taxon>Metazoa</taxon>
        <taxon>Ecdysozoa</taxon>
        <taxon>Arthropoda</taxon>
        <taxon>Hexapoda</taxon>
        <taxon>Collembola</taxon>
        <taxon>Entomobryomorpha</taxon>
        <taxon>Isotomoidea</taxon>
        <taxon>Isotomidae</taxon>
        <taxon>Proisotominae</taxon>
        <taxon>Folsomia</taxon>
    </lineage>
</organism>
<evidence type="ECO:0000313" key="2">
    <source>
        <dbReference type="EMBL" id="OXA43190.1"/>
    </source>
</evidence>
<sequence>MKPVVIAVILSLAVGFVEPHGYLMTPLARTSIHLDPNLPYNPPYWYDNKISNIVSVEGVEKPLVTTTLPKVVFTTKGFLPGIILPDLVVIEIKAGLDNAHFGHFQMELCAQEQETDNCFNLLPVVSASQPLRGEYQVCIPFDNPAPPNDIVTVRLQLPAGVRCSRCTLRWTYRTSYPNGASDWDECYTSAPAQTFRNCVDISIN</sequence>
<protein>
    <submittedName>
        <fullName evidence="2">Uncharacterized protein</fullName>
    </submittedName>
</protein>
<dbReference type="Proteomes" id="UP000198287">
    <property type="component" value="Unassembled WGS sequence"/>
</dbReference>
<comment type="caution">
    <text evidence="2">The sequence shown here is derived from an EMBL/GenBank/DDBJ whole genome shotgun (WGS) entry which is preliminary data.</text>
</comment>
<keyword evidence="3" id="KW-1185">Reference proteome</keyword>
<dbReference type="EMBL" id="LNIX01000023">
    <property type="protein sequence ID" value="OXA43190.1"/>
    <property type="molecule type" value="Genomic_DNA"/>
</dbReference>
<dbReference type="AlphaFoldDB" id="A0A226DDJ3"/>
<accession>A0A226DDJ3</accession>
<evidence type="ECO:0000256" key="1">
    <source>
        <dbReference type="SAM" id="SignalP"/>
    </source>
</evidence>
<reference evidence="2 3" key="1">
    <citation type="submission" date="2015-12" db="EMBL/GenBank/DDBJ databases">
        <title>The genome of Folsomia candida.</title>
        <authorList>
            <person name="Faddeeva A."/>
            <person name="Derks M.F."/>
            <person name="Anvar Y."/>
            <person name="Smit S."/>
            <person name="Van Straalen N."/>
            <person name="Roelofs D."/>
        </authorList>
    </citation>
    <scope>NUCLEOTIDE SEQUENCE [LARGE SCALE GENOMIC DNA]</scope>
    <source>
        <strain evidence="2 3">VU population</strain>
        <tissue evidence="2">Whole body</tissue>
    </source>
</reference>
<keyword evidence="1" id="KW-0732">Signal</keyword>
<dbReference type="OrthoDB" id="6159662at2759"/>
<proteinExistence type="predicted"/>
<gene>
    <name evidence="2" type="ORF">Fcan01_22041</name>
</gene>
<evidence type="ECO:0000313" key="3">
    <source>
        <dbReference type="Proteomes" id="UP000198287"/>
    </source>
</evidence>